<reference evidence="5" key="1">
    <citation type="submission" date="2021-06" db="EMBL/GenBank/DDBJ databases">
        <authorList>
            <person name="Kallberg Y."/>
            <person name="Tangrot J."/>
            <person name="Rosling A."/>
        </authorList>
    </citation>
    <scope>NUCLEOTIDE SEQUENCE</scope>
    <source>
        <strain evidence="5">AZ414A</strain>
    </source>
</reference>
<feature type="chain" id="PRO_5040113305" evidence="3">
    <location>
        <begin position="19"/>
        <end position="114"/>
    </location>
</feature>
<name>A0A9N9G9Z3_9GLOM</name>
<feature type="domain" description="AMP-binding enzyme C-terminal" evidence="4">
    <location>
        <begin position="65"/>
        <end position="112"/>
    </location>
</feature>
<dbReference type="Gene3D" id="3.30.300.30">
    <property type="match status" value="1"/>
</dbReference>
<dbReference type="InterPro" id="IPR025110">
    <property type="entry name" value="AMP-bd_C"/>
</dbReference>
<evidence type="ECO:0000256" key="2">
    <source>
        <dbReference type="ARBA" id="ARBA00022598"/>
    </source>
</evidence>
<dbReference type="PANTHER" id="PTHR24096:SF149">
    <property type="entry name" value="AMP-BINDING DOMAIN-CONTAINING PROTEIN-RELATED"/>
    <property type="match status" value="1"/>
</dbReference>
<dbReference type="EMBL" id="CAJVPK010001578">
    <property type="protein sequence ID" value="CAG8591750.1"/>
    <property type="molecule type" value="Genomic_DNA"/>
</dbReference>
<feature type="signal peptide" evidence="3">
    <location>
        <begin position="1"/>
        <end position="18"/>
    </location>
</feature>
<dbReference type="SUPFAM" id="SSF56801">
    <property type="entry name" value="Acetyl-CoA synthetase-like"/>
    <property type="match status" value="1"/>
</dbReference>
<accession>A0A9N9G9Z3</accession>
<sequence length="114" mass="12674">MPLTLNSCLLFIFVLSSAGKLFPNMETKLISFELGYNEPGELCVRGLDIMKELINCKGFQVAPVELEAILLDHPVVSDAAVTGVEFEEKTTEYLVAYVTLQEDYKKTPQLASEI</sequence>
<comment type="caution">
    <text evidence="5">The sequence shown here is derived from an EMBL/GenBank/DDBJ whole genome shotgun (WGS) entry which is preliminary data.</text>
</comment>
<dbReference type="AlphaFoldDB" id="A0A9N9G9Z3"/>
<keyword evidence="6" id="KW-1185">Reference proteome</keyword>
<dbReference type="InterPro" id="IPR045851">
    <property type="entry name" value="AMP-bd_C_sf"/>
</dbReference>
<dbReference type="Pfam" id="PF13193">
    <property type="entry name" value="AMP-binding_C"/>
    <property type="match status" value="1"/>
</dbReference>
<gene>
    <name evidence="5" type="ORF">DEBURN_LOCUS9091</name>
</gene>
<dbReference type="OrthoDB" id="1898221at2759"/>
<dbReference type="Gene3D" id="2.30.38.10">
    <property type="entry name" value="Luciferase, Domain 3"/>
    <property type="match status" value="1"/>
</dbReference>
<evidence type="ECO:0000259" key="4">
    <source>
        <dbReference type="Pfam" id="PF13193"/>
    </source>
</evidence>
<protein>
    <submittedName>
        <fullName evidence="5">8964_t:CDS:1</fullName>
    </submittedName>
</protein>
<comment type="similarity">
    <text evidence="1">Belongs to the ATP-dependent AMP-binding enzyme family.</text>
</comment>
<proteinExistence type="inferred from homology"/>
<evidence type="ECO:0000256" key="1">
    <source>
        <dbReference type="ARBA" id="ARBA00006432"/>
    </source>
</evidence>
<dbReference type="Proteomes" id="UP000789706">
    <property type="component" value="Unassembled WGS sequence"/>
</dbReference>
<evidence type="ECO:0000313" key="6">
    <source>
        <dbReference type="Proteomes" id="UP000789706"/>
    </source>
</evidence>
<keyword evidence="3" id="KW-0732">Signal</keyword>
<dbReference type="GO" id="GO:0016405">
    <property type="term" value="F:CoA-ligase activity"/>
    <property type="evidence" value="ECO:0007669"/>
    <property type="project" value="TreeGrafter"/>
</dbReference>
<evidence type="ECO:0000256" key="3">
    <source>
        <dbReference type="SAM" id="SignalP"/>
    </source>
</evidence>
<keyword evidence="2" id="KW-0436">Ligase</keyword>
<evidence type="ECO:0000313" key="5">
    <source>
        <dbReference type="EMBL" id="CAG8591750.1"/>
    </source>
</evidence>
<organism evidence="5 6">
    <name type="scientific">Diversispora eburnea</name>
    <dbReference type="NCBI Taxonomy" id="1213867"/>
    <lineage>
        <taxon>Eukaryota</taxon>
        <taxon>Fungi</taxon>
        <taxon>Fungi incertae sedis</taxon>
        <taxon>Mucoromycota</taxon>
        <taxon>Glomeromycotina</taxon>
        <taxon>Glomeromycetes</taxon>
        <taxon>Diversisporales</taxon>
        <taxon>Diversisporaceae</taxon>
        <taxon>Diversispora</taxon>
    </lineage>
</organism>
<dbReference type="PANTHER" id="PTHR24096">
    <property type="entry name" value="LONG-CHAIN-FATTY-ACID--COA LIGASE"/>
    <property type="match status" value="1"/>
</dbReference>